<keyword evidence="2" id="KW-1185">Reference proteome</keyword>
<name>A0A5A7Q164_STRAF</name>
<accession>A0A5A7Q164</accession>
<organism evidence="1 2">
    <name type="scientific">Striga asiatica</name>
    <name type="common">Asiatic witchweed</name>
    <name type="synonym">Buchnera asiatica</name>
    <dbReference type="NCBI Taxonomy" id="4170"/>
    <lineage>
        <taxon>Eukaryota</taxon>
        <taxon>Viridiplantae</taxon>
        <taxon>Streptophyta</taxon>
        <taxon>Embryophyta</taxon>
        <taxon>Tracheophyta</taxon>
        <taxon>Spermatophyta</taxon>
        <taxon>Magnoliopsida</taxon>
        <taxon>eudicotyledons</taxon>
        <taxon>Gunneridae</taxon>
        <taxon>Pentapetalae</taxon>
        <taxon>asterids</taxon>
        <taxon>lamiids</taxon>
        <taxon>Lamiales</taxon>
        <taxon>Orobanchaceae</taxon>
        <taxon>Buchnereae</taxon>
        <taxon>Striga</taxon>
    </lineage>
</organism>
<dbReference type="Proteomes" id="UP000325081">
    <property type="component" value="Unassembled WGS sequence"/>
</dbReference>
<reference evidence="2" key="1">
    <citation type="journal article" date="2019" name="Curr. Biol.">
        <title>Genome Sequence of Striga asiatica Provides Insight into the Evolution of Plant Parasitism.</title>
        <authorList>
            <person name="Yoshida S."/>
            <person name="Kim S."/>
            <person name="Wafula E.K."/>
            <person name="Tanskanen J."/>
            <person name="Kim Y.M."/>
            <person name="Honaas L."/>
            <person name="Yang Z."/>
            <person name="Spallek T."/>
            <person name="Conn C.E."/>
            <person name="Ichihashi Y."/>
            <person name="Cheong K."/>
            <person name="Cui S."/>
            <person name="Der J.P."/>
            <person name="Gundlach H."/>
            <person name="Jiao Y."/>
            <person name="Hori C."/>
            <person name="Ishida J.K."/>
            <person name="Kasahara H."/>
            <person name="Kiba T."/>
            <person name="Kim M.S."/>
            <person name="Koo N."/>
            <person name="Laohavisit A."/>
            <person name="Lee Y.H."/>
            <person name="Lumba S."/>
            <person name="McCourt P."/>
            <person name="Mortimer J.C."/>
            <person name="Mutuku J.M."/>
            <person name="Nomura T."/>
            <person name="Sasaki-Sekimoto Y."/>
            <person name="Seto Y."/>
            <person name="Wang Y."/>
            <person name="Wakatake T."/>
            <person name="Sakakibara H."/>
            <person name="Demura T."/>
            <person name="Yamaguchi S."/>
            <person name="Yoneyama K."/>
            <person name="Manabe R.I."/>
            <person name="Nelson D.C."/>
            <person name="Schulman A.H."/>
            <person name="Timko M.P."/>
            <person name="dePamphilis C.W."/>
            <person name="Choi D."/>
            <person name="Shirasu K."/>
        </authorList>
    </citation>
    <scope>NUCLEOTIDE SEQUENCE [LARGE SCALE GENOMIC DNA]</scope>
    <source>
        <strain evidence="2">cv. UVA1</strain>
    </source>
</reference>
<comment type="caution">
    <text evidence="1">The sequence shown here is derived from an EMBL/GenBank/DDBJ whole genome shotgun (WGS) entry which is preliminary data.</text>
</comment>
<evidence type="ECO:0000313" key="1">
    <source>
        <dbReference type="EMBL" id="GER38840.1"/>
    </source>
</evidence>
<evidence type="ECO:0000313" key="2">
    <source>
        <dbReference type="Proteomes" id="UP000325081"/>
    </source>
</evidence>
<gene>
    <name evidence="1" type="ORF">STAS_15380</name>
</gene>
<sequence>MKLQHSHRLVGIVITSVGRRRGIRNGLHLLRSTLNKKPSIDKPLPKQIGGKGQCELQNSQCECREMHIQALATGMCVKVEDGLSKERKIEIYIYSRVWEFQLIVPPRLVEVDLLFSAILHRQPPPLTTTVHRCRRPPAPSRIEPVAGTQSPATPARATCPAYVLAHAAARDSLHPAPCVRKHALASPH</sequence>
<dbReference type="EMBL" id="BKCP01005528">
    <property type="protein sequence ID" value="GER38840.1"/>
    <property type="molecule type" value="Genomic_DNA"/>
</dbReference>
<protein>
    <submittedName>
        <fullName evidence="1">Cytochrome P450</fullName>
    </submittedName>
</protein>
<proteinExistence type="predicted"/>
<dbReference type="AlphaFoldDB" id="A0A5A7Q164"/>